<proteinExistence type="predicted"/>
<feature type="region of interest" description="Disordered" evidence="1">
    <location>
        <begin position="1"/>
        <end position="99"/>
    </location>
</feature>
<gene>
    <name evidence="2" type="ORF">F2Q68_00015492</name>
</gene>
<evidence type="ECO:0000313" key="3">
    <source>
        <dbReference type="Proteomes" id="UP000712281"/>
    </source>
</evidence>
<evidence type="ECO:0000313" key="2">
    <source>
        <dbReference type="EMBL" id="KAF2558249.1"/>
    </source>
</evidence>
<comment type="caution">
    <text evidence="2">The sequence shown here is derived from an EMBL/GenBank/DDBJ whole genome shotgun (WGS) entry which is preliminary data.</text>
</comment>
<name>A0A8S9HJS8_BRACR</name>
<sequence length="111" mass="12136">MIEIRTTEELVGSMGKRGGRSVQKRQVKNRGAGGSTGTQQEKGRNGPLELCRTISGNVNGKKGNAPETHETRNGTHRDVGKLDMSVLNPAPRNPGWMGKGRVFQKLFSGWY</sequence>
<accession>A0A8S9HJS8</accession>
<feature type="compositionally biased region" description="Basic residues" evidence="1">
    <location>
        <begin position="17"/>
        <end position="28"/>
    </location>
</feature>
<dbReference type="AlphaFoldDB" id="A0A8S9HJS8"/>
<organism evidence="2 3">
    <name type="scientific">Brassica cretica</name>
    <name type="common">Mustard</name>
    <dbReference type="NCBI Taxonomy" id="69181"/>
    <lineage>
        <taxon>Eukaryota</taxon>
        <taxon>Viridiplantae</taxon>
        <taxon>Streptophyta</taxon>
        <taxon>Embryophyta</taxon>
        <taxon>Tracheophyta</taxon>
        <taxon>Spermatophyta</taxon>
        <taxon>Magnoliopsida</taxon>
        <taxon>eudicotyledons</taxon>
        <taxon>Gunneridae</taxon>
        <taxon>Pentapetalae</taxon>
        <taxon>rosids</taxon>
        <taxon>malvids</taxon>
        <taxon>Brassicales</taxon>
        <taxon>Brassicaceae</taxon>
        <taxon>Brassiceae</taxon>
        <taxon>Brassica</taxon>
    </lineage>
</organism>
<feature type="compositionally biased region" description="Basic and acidic residues" evidence="1">
    <location>
        <begin position="67"/>
        <end position="81"/>
    </location>
</feature>
<dbReference type="EMBL" id="QGKW02001940">
    <property type="protein sequence ID" value="KAF2558249.1"/>
    <property type="molecule type" value="Genomic_DNA"/>
</dbReference>
<protein>
    <submittedName>
        <fullName evidence="2">Uncharacterized protein</fullName>
    </submittedName>
</protein>
<dbReference type="Proteomes" id="UP000712281">
    <property type="component" value="Unassembled WGS sequence"/>
</dbReference>
<reference evidence="2" key="1">
    <citation type="submission" date="2019-12" db="EMBL/GenBank/DDBJ databases">
        <title>Genome sequencing and annotation of Brassica cretica.</title>
        <authorList>
            <person name="Studholme D.J."/>
            <person name="Sarris P.F."/>
        </authorList>
    </citation>
    <scope>NUCLEOTIDE SEQUENCE</scope>
    <source>
        <strain evidence="2">PFS-001/15</strain>
        <tissue evidence="2">Leaf</tissue>
    </source>
</reference>
<evidence type="ECO:0000256" key="1">
    <source>
        <dbReference type="SAM" id="MobiDB-lite"/>
    </source>
</evidence>